<dbReference type="InterPro" id="IPR011257">
    <property type="entry name" value="DNA_glycosylase"/>
</dbReference>
<evidence type="ECO:0000313" key="1">
    <source>
        <dbReference type="EMBL" id="SCZ78122.1"/>
    </source>
</evidence>
<reference evidence="1 2" key="1">
    <citation type="submission" date="2016-10" db="EMBL/GenBank/DDBJ databases">
        <authorList>
            <person name="de Groot N.N."/>
        </authorList>
    </citation>
    <scope>NUCLEOTIDE SEQUENCE [LARGE SCALE GENOMIC DNA]</scope>
    <source>
        <strain evidence="1 2">DSM 2784</strain>
    </source>
</reference>
<gene>
    <name evidence="1" type="ORF">SAMN03080599_01081</name>
</gene>
<dbReference type="SUPFAM" id="SSF48150">
    <property type="entry name" value="DNA-glycosylase"/>
    <property type="match status" value="1"/>
</dbReference>
<dbReference type="InterPro" id="IPR005019">
    <property type="entry name" value="Adenine_glyco"/>
</dbReference>
<name>A0A1G5RVI1_9FIRM</name>
<dbReference type="Pfam" id="PF03352">
    <property type="entry name" value="Adenine_glyco"/>
    <property type="match status" value="1"/>
</dbReference>
<accession>A0A1G5RVI1</accession>
<protein>
    <submittedName>
        <fullName evidence="1">DNA-3-methyladenine glycosylase I</fullName>
    </submittedName>
</protein>
<sequence length="263" mass="30402">MEHLDSFQPGDNLSFIIDKRDLLGYEAMEEEAQDVFDQGALTTLFYELHQDLVLKCRATEEGLEVMHRAYCLPIQPKVSDDFFYSALVKTIFYSGFRPTVIDRYLPTVNRYFSDYQEVMTYTRAHVDEIMQDPGMIKNRSKIMACYNNAWTVSTIGLHCGSMQGFLDVLNDDYSNESLAHLWEGLQLHFDFMGEITALNLMAELGFDVFRPNRELMRGFRRLGLIETEKDHINAVKAARVISEGTRLPLYYITAVVQIYGQMH</sequence>
<dbReference type="AlphaFoldDB" id="A0A1G5RVI1"/>
<evidence type="ECO:0000313" key="2">
    <source>
        <dbReference type="Proteomes" id="UP000199208"/>
    </source>
</evidence>
<dbReference type="RefSeq" id="WP_092589885.1">
    <property type="nucleotide sequence ID" value="NZ_FMWL01000004.1"/>
</dbReference>
<dbReference type="EMBL" id="FMWL01000004">
    <property type="protein sequence ID" value="SCZ78122.1"/>
    <property type="molecule type" value="Genomic_DNA"/>
</dbReference>
<proteinExistence type="predicted"/>
<dbReference type="GO" id="GO:0008725">
    <property type="term" value="F:DNA-3-methyladenine glycosylase activity"/>
    <property type="evidence" value="ECO:0007669"/>
    <property type="project" value="InterPro"/>
</dbReference>
<dbReference type="Gene3D" id="1.10.340.30">
    <property type="entry name" value="Hypothetical protein, domain 2"/>
    <property type="match status" value="1"/>
</dbReference>
<dbReference type="STRING" id="1120920.SAMN03080599_01081"/>
<dbReference type="GO" id="GO:0006284">
    <property type="term" value="P:base-excision repair"/>
    <property type="evidence" value="ECO:0007669"/>
    <property type="project" value="InterPro"/>
</dbReference>
<keyword evidence="2" id="KW-1185">Reference proteome</keyword>
<organism evidence="1 2">
    <name type="scientific">Acidaminobacter hydrogenoformans DSM 2784</name>
    <dbReference type="NCBI Taxonomy" id="1120920"/>
    <lineage>
        <taxon>Bacteria</taxon>
        <taxon>Bacillati</taxon>
        <taxon>Bacillota</taxon>
        <taxon>Clostridia</taxon>
        <taxon>Peptostreptococcales</taxon>
        <taxon>Acidaminobacteraceae</taxon>
        <taxon>Acidaminobacter</taxon>
    </lineage>
</organism>
<dbReference type="Proteomes" id="UP000199208">
    <property type="component" value="Unassembled WGS sequence"/>
</dbReference>